<name>A0A5R8LT14_9FLAO</name>
<keyword evidence="1" id="KW-0812">Transmembrane</keyword>
<reference evidence="2 3" key="1">
    <citation type="journal article" date="2017" name="Int. J. Syst. Evol. Microbiol.">
        <title>Maripseudobacter aurantiacus gen. nov., sp. nov., a novel member of the family Flavobacteriaceae isolated from a sedimentation basin.</title>
        <authorList>
            <person name="Chen C."/>
            <person name="Su Y."/>
            <person name="Tao T."/>
            <person name="Fu G."/>
            <person name="Zhang C."/>
            <person name="Sun C."/>
            <person name="Zhang X."/>
            <person name="Wu M."/>
        </authorList>
    </citation>
    <scope>NUCLEOTIDE SEQUENCE [LARGE SCALE GENOMIC DNA]</scope>
    <source>
        <strain evidence="3">CDA4</strain>
    </source>
</reference>
<dbReference type="EMBL" id="VBUK01000016">
    <property type="protein sequence ID" value="TLF40338.1"/>
    <property type="molecule type" value="Genomic_DNA"/>
</dbReference>
<keyword evidence="3" id="KW-1185">Reference proteome</keyword>
<sequence length="223" mass="25102">MIYILPILGVLLSFVFVFFTKPKKKEHFRLLLAFSGAFLLALTIFELLPEVYEHSNTKSIGIFIMLGILLQIFLEFFSKGAEHGHVHLSKTDTNFPWLLFGSLSIHSLLEGIPISENNSIIYGILIHKIAIAVILSFFLLNSKMKTIASALFILLFSMMTPLGTYLSQSFGFIMDNLMFINAIVIGVLLHISTVILFESSEGHKFNLRKLLVIVLGITIAYFI</sequence>
<keyword evidence="1" id="KW-0472">Membrane</keyword>
<gene>
    <name evidence="2" type="ORF">FEK29_17220</name>
</gene>
<feature type="transmembrane region" description="Helical" evidence="1">
    <location>
        <begin position="28"/>
        <end position="48"/>
    </location>
</feature>
<dbReference type="Proteomes" id="UP000308382">
    <property type="component" value="Unassembled WGS sequence"/>
</dbReference>
<feature type="transmembrane region" description="Helical" evidence="1">
    <location>
        <begin position="6"/>
        <end position="21"/>
    </location>
</feature>
<keyword evidence="1" id="KW-1133">Transmembrane helix</keyword>
<evidence type="ECO:0000313" key="2">
    <source>
        <dbReference type="EMBL" id="TLF40338.1"/>
    </source>
</evidence>
<feature type="transmembrane region" description="Helical" evidence="1">
    <location>
        <begin position="178"/>
        <end position="198"/>
    </location>
</feature>
<protein>
    <submittedName>
        <fullName evidence="2">ZIP family metal transporter</fullName>
    </submittedName>
</protein>
<feature type="transmembrane region" description="Helical" evidence="1">
    <location>
        <begin position="120"/>
        <end position="140"/>
    </location>
</feature>
<feature type="transmembrane region" description="Helical" evidence="1">
    <location>
        <begin position="205"/>
        <end position="222"/>
    </location>
</feature>
<proteinExistence type="predicted"/>
<feature type="transmembrane region" description="Helical" evidence="1">
    <location>
        <begin position="60"/>
        <end position="77"/>
    </location>
</feature>
<accession>A0A5R8LT14</accession>
<organism evidence="2 3">
    <name type="scientific">Maribacter aurantiacus</name>
    <dbReference type="NCBI Taxonomy" id="1882343"/>
    <lineage>
        <taxon>Bacteria</taxon>
        <taxon>Pseudomonadati</taxon>
        <taxon>Bacteroidota</taxon>
        <taxon>Flavobacteriia</taxon>
        <taxon>Flavobacteriales</taxon>
        <taxon>Flavobacteriaceae</taxon>
        <taxon>Maribacter</taxon>
    </lineage>
</organism>
<dbReference type="RefSeq" id="WP_138259676.1">
    <property type="nucleotide sequence ID" value="NZ_VBUK01000016.1"/>
</dbReference>
<comment type="caution">
    <text evidence="2">The sequence shown here is derived from an EMBL/GenBank/DDBJ whole genome shotgun (WGS) entry which is preliminary data.</text>
</comment>
<feature type="transmembrane region" description="Helical" evidence="1">
    <location>
        <begin position="147"/>
        <end position="166"/>
    </location>
</feature>
<dbReference type="OrthoDB" id="654481at2"/>
<dbReference type="AlphaFoldDB" id="A0A5R8LT14"/>
<evidence type="ECO:0000256" key="1">
    <source>
        <dbReference type="SAM" id="Phobius"/>
    </source>
</evidence>
<evidence type="ECO:0000313" key="3">
    <source>
        <dbReference type="Proteomes" id="UP000308382"/>
    </source>
</evidence>